<reference evidence="1" key="1">
    <citation type="journal article" date="2013" name="J. Plant Res.">
        <title>Effect of fungi and light on seed germination of three Opuntia species from semiarid lands of central Mexico.</title>
        <authorList>
            <person name="Delgado-Sanchez P."/>
            <person name="Jimenez-Bremont J.F."/>
            <person name="Guerrero-Gonzalez Mde L."/>
            <person name="Flores J."/>
        </authorList>
    </citation>
    <scope>NUCLEOTIDE SEQUENCE</scope>
    <source>
        <tissue evidence="1">Cladode</tissue>
    </source>
</reference>
<dbReference type="AlphaFoldDB" id="A0A7C9EJQ4"/>
<protein>
    <submittedName>
        <fullName evidence="1">Uncharacterized protein</fullName>
    </submittedName>
</protein>
<evidence type="ECO:0000313" key="1">
    <source>
        <dbReference type="EMBL" id="MBA4667563.1"/>
    </source>
</evidence>
<sequence>MPPYPQGTHSNPRRGSIREILLVVTAQLRILFITQNRCIDIPRTTVPAPPTLQNGAPSFNHPTSNCISITQITTHFGLESNRRRPLLRGCLKLAINQELL</sequence>
<accession>A0A7C9EJQ4</accession>
<proteinExistence type="predicted"/>
<dbReference type="EMBL" id="GISG01235794">
    <property type="protein sequence ID" value="MBA4667563.1"/>
    <property type="molecule type" value="Transcribed_RNA"/>
</dbReference>
<name>A0A7C9EJQ4_OPUST</name>
<organism evidence="1">
    <name type="scientific">Opuntia streptacantha</name>
    <name type="common">Prickly pear cactus</name>
    <name type="synonym">Opuntia cardona</name>
    <dbReference type="NCBI Taxonomy" id="393608"/>
    <lineage>
        <taxon>Eukaryota</taxon>
        <taxon>Viridiplantae</taxon>
        <taxon>Streptophyta</taxon>
        <taxon>Embryophyta</taxon>
        <taxon>Tracheophyta</taxon>
        <taxon>Spermatophyta</taxon>
        <taxon>Magnoliopsida</taxon>
        <taxon>eudicotyledons</taxon>
        <taxon>Gunneridae</taxon>
        <taxon>Pentapetalae</taxon>
        <taxon>Caryophyllales</taxon>
        <taxon>Cactineae</taxon>
        <taxon>Cactaceae</taxon>
        <taxon>Opuntioideae</taxon>
        <taxon>Opuntia</taxon>
    </lineage>
</organism>
<reference evidence="1" key="2">
    <citation type="submission" date="2020-07" db="EMBL/GenBank/DDBJ databases">
        <authorList>
            <person name="Vera ALvarez R."/>
            <person name="Arias-Moreno D.M."/>
            <person name="Jimenez-Jacinto V."/>
            <person name="Jimenez-Bremont J.F."/>
            <person name="Swaminathan K."/>
            <person name="Moose S.P."/>
            <person name="Guerrero-Gonzalez M.L."/>
            <person name="Marino-Ramirez L."/>
            <person name="Landsman D."/>
            <person name="Rodriguez-Kessler M."/>
            <person name="Delgado-Sanchez P."/>
        </authorList>
    </citation>
    <scope>NUCLEOTIDE SEQUENCE</scope>
    <source>
        <tissue evidence="1">Cladode</tissue>
    </source>
</reference>